<evidence type="ECO:0000313" key="3">
    <source>
        <dbReference type="Proteomes" id="UP000008199"/>
    </source>
</evidence>
<dbReference type="AlphaFoldDB" id="A0A979H4N8"/>
<dbReference type="RefSeq" id="WP_000406505.1">
    <property type="nucleotide sequence ID" value="NC_011415.1"/>
</dbReference>
<reference evidence="2 3" key="1">
    <citation type="journal article" date="2008" name="DNA Res.">
        <title>Complete genome sequence and comparative analysis of the wild-type commensal Escherichia coli strain SE11 isolated from a healthy adult.</title>
        <authorList>
            <person name="Oshima K."/>
            <person name="Toh H."/>
            <person name="Ogura Y."/>
            <person name="Sasamoto H."/>
            <person name="Morita H."/>
            <person name="Park S.-H."/>
            <person name="Ooka T."/>
            <person name="Iyoda S."/>
            <person name="Taylor T.D."/>
            <person name="Hayashi T."/>
            <person name="Itoh K."/>
            <person name="Hattori M."/>
        </authorList>
    </citation>
    <scope>NUCLEOTIDE SEQUENCE [LARGE SCALE GENOMIC DNA]</scope>
    <source>
        <strain evidence="2 3">SE11</strain>
    </source>
</reference>
<keyword evidence="1" id="KW-1133">Transmembrane helix</keyword>
<gene>
    <name evidence="2" type="ordered locus">ECSE_4575</name>
</gene>
<keyword evidence="1" id="KW-0812">Transmembrane</keyword>
<dbReference type="EMBL" id="AP009240">
    <property type="protein sequence ID" value="BAG80099.1"/>
    <property type="molecule type" value="Genomic_DNA"/>
</dbReference>
<evidence type="ECO:0000313" key="2">
    <source>
        <dbReference type="EMBL" id="BAG80099.1"/>
    </source>
</evidence>
<name>A0A979H4N8_ECOSE</name>
<keyword evidence="1" id="KW-0472">Membrane</keyword>
<dbReference type="Proteomes" id="UP000008199">
    <property type="component" value="Chromosome"/>
</dbReference>
<sequence length="206" mass="23704">MEITFDQIKELTEIVTSKDWVDYVTSIGSLISSVAIILLTCYIFFKTPNQTARSKVYEKEVDLLYKAFDCFCLFSDAVGLYASNKHRKYTTLSDPGSKPLEEGFSDKEKQSSEKVYPAFEKQNMASSLLQSIGAFEPKKCVDSYKEKTVELRKLIIDFETSDESPNTEKCKEISGKIEKIRNELDTIKDSFFNKIRDFKDEIKKQI</sequence>
<proteinExistence type="predicted"/>
<evidence type="ECO:0000256" key="1">
    <source>
        <dbReference type="SAM" id="Phobius"/>
    </source>
</evidence>
<dbReference type="KEGG" id="ecy:ECSE_4575"/>
<feature type="transmembrane region" description="Helical" evidence="1">
    <location>
        <begin position="20"/>
        <end position="45"/>
    </location>
</feature>
<protein>
    <submittedName>
        <fullName evidence="2">Uncharacterized protein</fullName>
    </submittedName>
</protein>
<organism evidence="2 3">
    <name type="scientific">Escherichia coli (strain SE11)</name>
    <dbReference type="NCBI Taxonomy" id="409438"/>
    <lineage>
        <taxon>Bacteria</taxon>
        <taxon>Pseudomonadati</taxon>
        <taxon>Pseudomonadota</taxon>
        <taxon>Gammaproteobacteria</taxon>
        <taxon>Enterobacterales</taxon>
        <taxon>Enterobacteriaceae</taxon>
        <taxon>Escherichia</taxon>
    </lineage>
</organism>
<accession>A0A979H4N8</accession>